<dbReference type="Gene3D" id="1.10.287.110">
    <property type="entry name" value="DnaJ domain"/>
    <property type="match status" value="1"/>
</dbReference>
<dbReference type="PROSITE" id="PS50076">
    <property type="entry name" value="DNAJ_2"/>
    <property type="match status" value="1"/>
</dbReference>
<evidence type="ECO:0000259" key="7">
    <source>
        <dbReference type="PROSITE" id="PS50076"/>
    </source>
</evidence>
<evidence type="ECO:0000313" key="8">
    <source>
        <dbReference type="EMBL" id="KAK7040347.1"/>
    </source>
</evidence>
<reference evidence="8 9" key="1">
    <citation type="submission" date="2024-01" db="EMBL/GenBank/DDBJ databases">
        <title>A draft genome for a cacao thread blight-causing isolate of Paramarasmius palmivorus.</title>
        <authorList>
            <person name="Baruah I.K."/>
            <person name="Bukari Y."/>
            <person name="Amoako-Attah I."/>
            <person name="Meinhardt L.W."/>
            <person name="Bailey B.A."/>
            <person name="Cohen S.P."/>
        </authorList>
    </citation>
    <scope>NUCLEOTIDE SEQUENCE [LARGE SCALE GENOMIC DNA]</scope>
    <source>
        <strain evidence="8 9">GH-12</strain>
    </source>
</reference>
<dbReference type="InterPro" id="IPR019734">
    <property type="entry name" value="TPR_rpt"/>
</dbReference>
<organism evidence="8 9">
    <name type="scientific">Paramarasmius palmivorus</name>
    <dbReference type="NCBI Taxonomy" id="297713"/>
    <lineage>
        <taxon>Eukaryota</taxon>
        <taxon>Fungi</taxon>
        <taxon>Dikarya</taxon>
        <taxon>Basidiomycota</taxon>
        <taxon>Agaricomycotina</taxon>
        <taxon>Agaricomycetes</taxon>
        <taxon>Agaricomycetidae</taxon>
        <taxon>Agaricales</taxon>
        <taxon>Marasmiineae</taxon>
        <taxon>Marasmiaceae</taxon>
        <taxon>Paramarasmius</taxon>
    </lineage>
</organism>
<dbReference type="Pfam" id="PF13432">
    <property type="entry name" value="TPR_16"/>
    <property type="match status" value="1"/>
</dbReference>
<keyword evidence="2 6" id="KW-0732">Signal</keyword>
<comment type="subcellular location">
    <subcellularLocation>
        <location evidence="1">Endoplasmic reticulum</location>
    </subcellularLocation>
</comment>
<evidence type="ECO:0000256" key="5">
    <source>
        <dbReference type="SAM" id="MobiDB-lite"/>
    </source>
</evidence>
<dbReference type="PRINTS" id="PR00625">
    <property type="entry name" value="JDOMAIN"/>
</dbReference>
<dbReference type="GO" id="GO:0051087">
    <property type="term" value="F:protein-folding chaperone binding"/>
    <property type="evidence" value="ECO:0007669"/>
    <property type="project" value="TreeGrafter"/>
</dbReference>
<dbReference type="GO" id="GO:0005783">
    <property type="term" value="C:endoplasmic reticulum"/>
    <property type="evidence" value="ECO:0007669"/>
    <property type="project" value="UniProtKB-SubCell"/>
</dbReference>
<gene>
    <name evidence="8" type="ORF">VNI00_009816</name>
</gene>
<sequence length="562" mass="61251">MHLRIPALLLLSLLTPFIHASSVDPPNLLPLTTRANHLLSLGQFNEAASVYTEAIQLSPSDYLLYYKRATAYLSLSRHGAALEDFDKVLELTNGTFDGAYLMKAKIHLKEGEYDLASGAVSEYFKSPGAGGSGAKATEAADLQSKIEDASKLYSKARKEHTSHLPTACVTTTSTLIHTYSPYSIPIRSLRAECSLLSGDVAGAVGDYTRLASLLPPEDAMKLHLVVFRLSYFFLPAPEEGVAALNPLKQCLHFDPDNKQCLSLHRIAKSFERSFSKLQGLLEKEDWRGAVALLTDAGKGKEKDLLKKFDEALESNTARAQLLPPTSASQEDIPLPDPKIASPRRQTLIRALCRAYTHLAESSSGSAYLRKTEMFCGELIGMEGCAEDVDGLVGKASVLLAKDEDEDVEEGVRVLERAFEATGRSNRDIHRKLSEAKKALKMRKRKDYYKVLGVSRDADEKSIKKAYRKAAKTAHPDKGGSEAKMAAVNEAYEVLSNPELRARFDAGDDPNDPTSQGGGPFQYHYGGGGGGGGFGGADHPFAQFFQQSPPGHHGGQQFKFHFG</sequence>
<dbReference type="InterPro" id="IPR011990">
    <property type="entry name" value="TPR-like_helical_dom_sf"/>
</dbReference>
<dbReference type="PANTHER" id="PTHR44140">
    <property type="entry name" value="LD25575P"/>
    <property type="match status" value="1"/>
</dbReference>
<dbReference type="SMART" id="SM00271">
    <property type="entry name" value="DnaJ"/>
    <property type="match status" value="1"/>
</dbReference>
<dbReference type="InterPro" id="IPR036869">
    <property type="entry name" value="J_dom_sf"/>
</dbReference>
<dbReference type="InterPro" id="IPR051727">
    <property type="entry name" value="DnaJ_C3_Co-chaperones"/>
</dbReference>
<dbReference type="PANTHER" id="PTHR44140:SF2">
    <property type="entry name" value="LD25575P"/>
    <property type="match status" value="1"/>
</dbReference>
<dbReference type="Proteomes" id="UP001383192">
    <property type="component" value="Unassembled WGS sequence"/>
</dbReference>
<feature type="domain" description="J" evidence="7">
    <location>
        <begin position="446"/>
        <end position="507"/>
    </location>
</feature>
<feature type="repeat" description="TPR" evidence="4">
    <location>
        <begin position="28"/>
        <end position="61"/>
    </location>
</feature>
<dbReference type="CDD" id="cd06257">
    <property type="entry name" value="DnaJ"/>
    <property type="match status" value="1"/>
</dbReference>
<name>A0AAW0CQA0_9AGAR</name>
<dbReference type="SUPFAM" id="SSF48452">
    <property type="entry name" value="TPR-like"/>
    <property type="match status" value="1"/>
</dbReference>
<proteinExistence type="predicted"/>
<feature type="repeat" description="TPR" evidence="4">
    <location>
        <begin position="62"/>
        <end position="95"/>
    </location>
</feature>
<evidence type="ECO:0000256" key="1">
    <source>
        <dbReference type="ARBA" id="ARBA00004240"/>
    </source>
</evidence>
<dbReference type="GO" id="GO:0051787">
    <property type="term" value="F:misfolded protein binding"/>
    <property type="evidence" value="ECO:0007669"/>
    <property type="project" value="TreeGrafter"/>
</dbReference>
<dbReference type="AlphaFoldDB" id="A0AAW0CQA0"/>
<keyword evidence="4" id="KW-0802">TPR repeat</keyword>
<feature type="compositionally biased region" description="Gly residues" evidence="5">
    <location>
        <begin position="515"/>
        <end position="535"/>
    </location>
</feature>
<keyword evidence="9" id="KW-1185">Reference proteome</keyword>
<feature type="chain" id="PRO_5043743350" description="J domain-containing protein" evidence="6">
    <location>
        <begin position="21"/>
        <end position="562"/>
    </location>
</feature>
<dbReference type="EMBL" id="JAYKXP010000037">
    <property type="protein sequence ID" value="KAK7040347.1"/>
    <property type="molecule type" value="Genomic_DNA"/>
</dbReference>
<accession>A0AAW0CQA0</accession>
<dbReference type="SMART" id="SM00028">
    <property type="entry name" value="TPR"/>
    <property type="match status" value="2"/>
</dbReference>
<dbReference type="SUPFAM" id="SSF46565">
    <property type="entry name" value="Chaperone J-domain"/>
    <property type="match status" value="1"/>
</dbReference>
<comment type="caution">
    <text evidence="8">The sequence shown here is derived from an EMBL/GenBank/DDBJ whole genome shotgun (WGS) entry which is preliminary data.</text>
</comment>
<evidence type="ECO:0000256" key="2">
    <source>
        <dbReference type="ARBA" id="ARBA00022729"/>
    </source>
</evidence>
<feature type="signal peptide" evidence="6">
    <location>
        <begin position="1"/>
        <end position="20"/>
    </location>
</feature>
<keyword evidence="3" id="KW-0256">Endoplasmic reticulum</keyword>
<feature type="region of interest" description="Disordered" evidence="5">
    <location>
        <begin position="501"/>
        <end position="555"/>
    </location>
</feature>
<dbReference type="Gene3D" id="1.25.40.10">
    <property type="entry name" value="Tetratricopeptide repeat domain"/>
    <property type="match status" value="1"/>
</dbReference>
<dbReference type="PROSITE" id="PS50005">
    <property type="entry name" value="TPR"/>
    <property type="match status" value="2"/>
</dbReference>
<dbReference type="InterPro" id="IPR001623">
    <property type="entry name" value="DnaJ_domain"/>
</dbReference>
<feature type="compositionally biased region" description="Low complexity" evidence="5">
    <location>
        <begin position="545"/>
        <end position="555"/>
    </location>
</feature>
<dbReference type="Pfam" id="PF00226">
    <property type="entry name" value="DnaJ"/>
    <property type="match status" value="1"/>
</dbReference>
<evidence type="ECO:0000256" key="6">
    <source>
        <dbReference type="SAM" id="SignalP"/>
    </source>
</evidence>
<evidence type="ECO:0000313" key="9">
    <source>
        <dbReference type="Proteomes" id="UP001383192"/>
    </source>
</evidence>
<protein>
    <recommendedName>
        <fullName evidence="7">J domain-containing protein</fullName>
    </recommendedName>
</protein>
<evidence type="ECO:0000256" key="3">
    <source>
        <dbReference type="ARBA" id="ARBA00022824"/>
    </source>
</evidence>
<dbReference type="GO" id="GO:0034975">
    <property type="term" value="P:protein folding in endoplasmic reticulum"/>
    <property type="evidence" value="ECO:0007669"/>
    <property type="project" value="TreeGrafter"/>
</dbReference>
<evidence type="ECO:0000256" key="4">
    <source>
        <dbReference type="PROSITE-ProRule" id="PRU00339"/>
    </source>
</evidence>